<dbReference type="InterPro" id="IPR052147">
    <property type="entry name" value="PP2-like/Lectin"/>
</dbReference>
<comment type="caution">
    <text evidence="1">The sequence shown here is derived from an EMBL/GenBank/DDBJ whole genome shotgun (WGS) entry which is preliminary data.</text>
</comment>
<keyword evidence="2" id="KW-1185">Reference proteome</keyword>
<evidence type="ECO:0000313" key="2">
    <source>
        <dbReference type="Proteomes" id="UP000655225"/>
    </source>
</evidence>
<dbReference type="Proteomes" id="UP000655225">
    <property type="component" value="Unassembled WGS sequence"/>
</dbReference>
<organism evidence="1 2">
    <name type="scientific">Tetracentron sinense</name>
    <name type="common">Spur-leaf</name>
    <dbReference type="NCBI Taxonomy" id="13715"/>
    <lineage>
        <taxon>Eukaryota</taxon>
        <taxon>Viridiplantae</taxon>
        <taxon>Streptophyta</taxon>
        <taxon>Embryophyta</taxon>
        <taxon>Tracheophyta</taxon>
        <taxon>Spermatophyta</taxon>
        <taxon>Magnoliopsida</taxon>
        <taxon>Trochodendrales</taxon>
        <taxon>Trochodendraceae</taxon>
        <taxon>Tetracentron</taxon>
    </lineage>
</organism>
<dbReference type="OMA" id="YWLEVSG"/>
<dbReference type="AlphaFoldDB" id="A0A835A1G2"/>
<dbReference type="PANTHER" id="PTHR48478">
    <property type="entry name" value="LECTIN-LIKE"/>
    <property type="match status" value="1"/>
</dbReference>
<sequence length="183" mass="20621">MASDHQQGILSGNYSEEKDTNQVIQRLTLNTQALSIIWGGSSSKERYWKRTSDDSSEVVQLVGVYWLEVSGRIPLSCLTPCTAYKLFFMIKLKPDASGWVNYPVCFRLRLPGQKSKQVQMKLSECMGKEGWQQVPQAGITFSFPENTNYSTHSAVLTFAMSEIECEDFKTGLFIKEVIVAQEG</sequence>
<accession>A0A835A1G2</accession>
<dbReference type="PANTHER" id="PTHR48478:SF1">
    <property type="entry name" value="LECTIN-LIKE"/>
    <property type="match status" value="1"/>
</dbReference>
<dbReference type="GO" id="GO:0030246">
    <property type="term" value="F:carbohydrate binding"/>
    <property type="evidence" value="ECO:0007669"/>
    <property type="project" value="InterPro"/>
</dbReference>
<dbReference type="InterPro" id="IPR025886">
    <property type="entry name" value="PP2-like"/>
</dbReference>
<dbReference type="OrthoDB" id="533833at2759"/>
<gene>
    <name evidence="1" type="ORF">HHK36_000685</name>
</gene>
<dbReference type="EMBL" id="JABCRI010000001">
    <property type="protein sequence ID" value="KAF8412716.1"/>
    <property type="molecule type" value="Genomic_DNA"/>
</dbReference>
<reference evidence="1 2" key="1">
    <citation type="submission" date="2020-04" db="EMBL/GenBank/DDBJ databases">
        <title>Plant Genome Project.</title>
        <authorList>
            <person name="Zhang R.-G."/>
        </authorList>
    </citation>
    <scope>NUCLEOTIDE SEQUENCE [LARGE SCALE GENOMIC DNA]</scope>
    <source>
        <strain evidence="1">YNK0</strain>
        <tissue evidence="1">Leaf</tissue>
    </source>
</reference>
<protein>
    <submittedName>
        <fullName evidence="1">Uncharacterized protein</fullName>
    </submittedName>
</protein>
<name>A0A835A1G2_TETSI</name>
<proteinExistence type="predicted"/>
<evidence type="ECO:0000313" key="1">
    <source>
        <dbReference type="EMBL" id="KAF8412716.1"/>
    </source>
</evidence>
<dbReference type="Pfam" id="PF14299">
    <property type="entry name" value="PP2"/>
    <property type="match status" value="1"/>
</dbReference>